<feature type="compositionally biased region" description="Polar residues" evidence="4">
    <location>
        <begin position="1746"/>
        <end position="1755"/>
    </location>
</feature>
<dbReference type="GO" id="GO:0005829">
    <property type="term" value="C:cytosol"/>
    <property type="evidence" value="ECO:0007669"/>
    <property type="project" value="GOC"/>
</dbReference>
<evidence type="ECO:0000313" key="8">
    <source>
        <dbReference type="EMBL" id="EFA77531.1"/>
    </source>
</evidence>
<dbReference type="Pfam" id="PF24601">
    <property type="entry name" value="TPR_DOP1"/>
    <property type="match status" value="1"/>
</dbReference>
<feature type="region of interest" description="Disordered" evidence="4">
    <location>
        <begin position="909"/>
        <end position="931"/>
    </location>
</feature>
<dbReference type="FunCoup" id="D3BLT0">
    <property type="interactions" value="73"/>
</dbReference>
<feature type="compositionally biased region" description="Basic and acidic residues" evidence="4">
    <location>
        <begin position="254"/>
        <end position="267"/>
    </location>
</feature>
<feature type="domain" description="DOP1-like TPR" evidence="7">
    <location>
        <begin position="858"/>
        <end position="1035"/>
    </location>
</feature>
<dbReference type="GO" id="GO:0005802">
    <property type="term" value="C:trans-Golgi network"/>
    <property type="evidence" value="ECO:0007669"/>
    <property type="project" value="TreeGrafter"/>
</dbReference>
<comment type="caution">
    <text evidence="8">The sequence shown here is derived from an EMBL/GenBank/DDBJ whole genome shotgun (WGS) entry which is preliminary data.</text>
</comment>
<reference evidence="8 9" key="1">
    <citation type="journal article" date="2011" name="Genome Res.">
        <title>Phylogeny-wide analysis of social amoeba genomes highlights ancient origins for complex intercellular communication.</title>
        <authorList>
            <person name="Heidel A.J."/>
            <person name="Lawal H.M."/>
            <person name="Felder M."/>
            <person name="Schilde C."/>
            <person name="Helps N.R."/>
            <person name="Tunggal B."/>
            <person name="Rivero F."/>
            <person name="John U."/>
            <person name="Schleicher M."/>
            <person name="Eichinger L."/>
            <person name="Platzer M."/>
            <person name="Noegel A.A."/>
            <person name="Schaap P."/>
            <person name="Gloeckner G."/>
        </authorList>
    </citation>
    <scope>NUCLEOTIDE SEQUENCE [LARGE SCALE GENOMIC DNA]</scope>
    <source>
        <strain evidence="9">ATCC 26659 / Pp 5 / PN500</strain>
    </source>
</reference>
<feature type="region of interest" description="Disordered" evidence="4">
    <location>
        <begin position="737"/>
        <end position="763"/>
    </location>
</feature>
<dbReference type="PANTHER" id="PTHR14042">
    <property type="entry name" value="DOPEY-RELATED"/>
    <property type="match status" value="1"/>
</dbReference>
<feature type="domain" description="DOP1 N-terminal" evidence="5">
    <location>
        <begin position="38"/>
        <end position="253"/>
    </location>
</feature>
<sequence>MDLEEGASSDPKYKHFNDDLNAVLSAFSKSVEWADLVKWLDTYELIFSRIGQDKLAIDIAIYSNGLFPLFRHASTDVRFKLLSLYEKFLLPLGHKLHSSLNGIVSSLLPGLEEGNGEMYESVKKLLESIQKSTATTLFYQAIWKSMVTTSYNRQSAIDFLLKHLPRNFEDVTLQATFLPEKNNLVAQALYESLMDPLSLVQRSTLELITGYFPISIKIFSEDALQNIIMAAVKVVVHKDASLNKRLNSWLLGTGKEKDSNKDKENNNNKDNMNNSSGSINVVQSNISYFVNYVVEQRAESARFQCGSATTTAAIAAATTSTTEKSKGDDIGFRYTHYALPEGGVPRAARRHHARHSSLSLQMCLRLIGKIIVGDQHAQHQQQQQVNLIDCIETFQDYFVILCGYVTENLSRLNPPQTTTLFPLTPLSGSATNSPSLLSQSVLLQQQIASSSGSQFSFVTNSDIFIILDLSLQVLVGLVHQFRTSPGGQSPAASSPLLESSMPKWFLPIFSFCMSDNPFISCLAIKSFISLANKHGENNLSRSFRSIITTSHFSQLAKKLWSMLEPNNCSVHYKVASLYLQLREMNEDACSSVIAEAMLDTNLNNRVEGYQKFALFWRLTGELGNTSVPFSNTLFLMLDSLHDDQPIIRLTGHTWLADSISKAERILDPLLIILLDKSTIRFNHIYQSMYDARRVIYAFKVLKGIIECDFKLFIHHVIEKPISKDILSLNEAQSLNFRETPKANGPNLTGAKRPGGKDDNPQVTQMSSTPYIFTNYSSTPTTSNTTAPSTTETSSDFLFIPTNSYIDLLVVVALRFLQGMVPPSTDQSTKEGQSFASQNDVVQICAAEFLQYLLNQTSIQPQKAIEIANYIQEPILQNLAQAVSSSNMVLQVHLLSLLRSIVLIDSSPNTLPSSPSWSGFSGAGGDGTNSNSNNALGNTSINSITQSTMFLQTTVVGLIQPSSRFNIRFYWLDFITFCLPRMANSAQLPHVVMTIINCLRDLLISFDSRSLYDSLTSRDIIVLLKSLTFILKFSVLEPITPFDRVSNEEQITNRSGALGGVRLLTDFVKDVFTSDIDPSTTLTPIGKAKEEILRELPSILAPLLKVWGPPKSTNSKISMSTDVSSDTHNKFAIQDLITHIMDPFMTKYPTYFLGSIIDIWQKTDLNTQESVNTRKVIMEILNSLESVREETMFQSLYQILSSLHIQERAKPPKSTIHKITLKEAALYDFVYRYIEEYTSLFDGITTSFLSFVRESLHSSNPMTFVSQLQILNVYIKKMSGEEKSKHPMKYKNNKRDLQDLIPKIVEACFMISGKSFNDISAMYIPPLVGSTGSDMSPSRPPSVDTRNSNNSNNNNNNDNSLPPSMLQTPPSAYTSAGTSIGEDSGSRGRSSSGGEHDSGTNLLKREASRLKTQVSLKSLVHLSTTLSILLDAIFDDKERIATILTNSLHNVVPYLKSKVDVNRENSYYATCLFSSLSDYSYNIKSIKKDALELFFDADFFKSDLKTLEQTGKIINQIMIHDKTALSDFIKILSKNWTPPSALMFVNKETEYMNRAKQLKRLSFILWSGAENQHLQMLTLVLEKIVESLRIPNATVLHLQVFFCLRVLLEAPFVPFIDSIAQNPVLYDEDNASPFVSLTSSGLFEQNNASNQLLRPCIMIRSVGDLPNGYNEFKSFLSTFSATIYRRHMTNSSVDYQFINEHLCYDFSEFDATKIGITSDWTLLNQITSSNNNSNNDKRNSLEHSLNHSESNQETEQTSPTWTRTNHTTTNAGGFKSTINFLERSRTSSLTSSSEQPSPPLNSSQDEANQQQQQQI</sequence>
<dbReference type="Proteomes" id="UP000001396">
    <property type="component" value="Unassembled WGS sequence"/>
</dbReference>
<comment type="similarity">
    <text evidence="3">Belongs to the DOP1 family.</text>
</comment>
<feature type="compositionally biased region" description="Low complexity" evidence="4">
    <location>
        <begin position="1380"/>
        <end position="1392"/>
    </location>
</feature>
<dbReference type="GO" id="GO:0015031">
    <property type="term" value="P:protein transport"/>
    <property type="evidence" value="ECO:0007669"/>
    <property type="project" value="UniProtKB-KW"/>
</dbReference>
<keyword evidence="2" id="KW-0653">Protein transport</keyword>
<evidence type="ECO:0008006" key="10">
    <source>
        <dbReference type="Google" id="ProtNLM"/>
    </source>
</evidence>
<dbReference type="GO" id="GO:0006895">
    <property type="term" value="P:Golgi to endosome transport"/>
    <property type="evidence" value="ECO:0007669"/>
    <property type="project" value="InterPro"/>
</dbReference>
<dbReference type="InterPro" id="IPR040314">
    <property type="entry name" value="DOP1"/>
</dbReference>
<evidence type="ECO:0000256" key="3">
    <source>
        <dbReference type="ARBA" id="ARBA00046326"/>
    </source>
</evidence>
<dbReference type="SUPFAM" id="SSF48371">
    <property type="entry name" value="ARM repeat"/>
    <property type="match status" value="2"/>
</dbReference>
<protein>
    <recommendedName>
        <fullName evidence="10">Dopey N-terminal domain-containing protein</fullName>
    </recommendedName>
</protein>
<dbReference type="STRING" id="670386.D3BLT0"/>
<feature type="region of interest" description="Disordered" evidence="4">
    <location>
        <begin position="1728"/>
        <end position="1814"/>
    </location>
</feature>
<dbReference type="Pfam" id="PF04118">
    <property type="entry name" value="Dopey_N"/>
    <property type="match status" value="1"/>
</dbReference>
<feature type="domain" description="DOP1-like C-terminal" evidence="6">
    <location>
        <begin position="1411"/>
        <end position="1607"/>
    </location>
</feature>
<evidence type="ECO:0000259" key="7">
    <source>
        <dbReference type="Pfam" id="PF24601"/>
    </source>
</evidence>
<dbReference type="GeneID" id="31367601"/>
<proteinExistence type="inferred from homology"/>
<dbReference type="InterPro" id="IPR007249">
    <property type="entry name" value="DOP1_N"/>
</dbReference>
<dbReference type="OMA" id="SKQFMTA"/>
<evidence type="ECO:0000256" key="4">
    <source>
        <dbReference type="SAM" id="MobiDB-lite"/>
    </source>
</evidence>
<evidence type="ECO:0000313" key="9">
    <source>
        <dbReference type="Proteomes" id="UP000001396"/>
    </source>
</evidence>
<organism evidence="8 9">
    <name type="scientific">Heterostelium pallidum (strain ATCC 26659 / Pp 5 / PN500)</name>
    <name type="common">Cellular slime mold</name>
    <name type="synonym">Polysphondylium pallidum</name>
    <dbReference type="NCBI Taxonomy" id="670386"/>
    <lineage>
        <taxon>Eukaryota</taxon>
        <taxon>Amoebozoa</taxon>
        <taxon>Evosea</taxon>
        <taxon>Eumycetozoa</taxon>
        <taxon>Dictyostelia</taxon>
        <taxon>Acytosteliales</taxon>
        <taxon>Acytosteliaceae</taxon>
        <taxon>Heterostelium</taxon>
    </lineage>
</organism>
<dbReference type="InterPro" id="IPR056457">
    <property type="entry name" value="DOP1_C"/>
</dbReference>
<dbReference type="InterPro" id="IPR056459">
    <property type="entry name" value="TPR_DOP1"/>
</dbReference>
<dbReference type="EMBL" id="ADBJ01000042">
    <property type="protein sequence ID" value="EFA77531.1"/>
    <property type="molecule type" value="Genomic_DNA"/>
</dbReference>
<evidence type="ECO:0000256" key="2">
    <source>
        <dbReference type="ARBA" id="ARBA00022927"/>
    </source>
</evidence>
<dbReference type="PANTHER" id="PTHR14042:SF24">
    <property type="entry name" value="PROTEIN DOPEY-1 HOMOLOG"/>
    <property type="match status" value="1"/>
</dbReference>
<feature type="region of interest" description="Disordered" evidence="4">
    <location>
        <begin position="253"/>
        <end position="276"/>
    </location>
</feature>
<feature type="compositionally biased region" description="Polar residues" evidence="4">
    <location>
        <begin position="1360"/>
        <end position="1377"/>
    </location>
</feature>
<dbReference type="Pfam" id="PF24598">
    <property type="entry name" value="DOP1_C"/>
    <property type="match status" value="1"/>
</dbReference>
<accession>D3BLT0</accession>
<name>D3BLT0_HETP5</name>
<keyword evidence="1" id="KW-0813">Transport</keyword>
<evidence type="ECO:0000259" key="5">
    <source>
        <dbReference type="Pfam" id="PF04118"/>
    </source>
</evidence>
<feature type="compositionally biased region" description="Low complexity" evidence="4">
    <location>
        <begin position="1756"/>
        <end position="1768"/>
    </location>
</feature>
<feature type="compositionally biased region" description="Polar residues" evidence="4">
    <location>
        <begin position="909"/>
        <end position="918"/>
    </location>
</feature>
<dbReference type="GO" id="GO:0005768">
    <property type="term" value="C:endosome"/>
    <property type="evidence" value="ECO:0007669"/>
    <property type="project" value="TreeGrafter"/>
</dbReference>
<dbReference type="InterPro" id="IPR016024">
    <property type="entry name" value="ARM-type_fold"/>
</dbReference>
<feature type="region of interest" description="Disordered" evidence="4">
    <location>
        <begin position="1330"/>
        <end position="1400"/>
    </location>
</feature>
<keyword evidence="9" id="KW-1185">Reference proteome</keyword>
<evidence type="ECO:0000256" key="1">
    <source>
        <dbReference type="ARBA" id="ARBA00022448"/>
    </source>
</evidence>
<gene>
    <name evidence="8" type="ORF">PPL_12134</name>
</gene>
<dbReference type="InParanoid" id="D3BLT0"/>
<evidence type="ECO:0000259" key="6">
    <source>
        <dbReference type="Pfam" id="PF24598"/>
    </source>
</evidence>
<feature type="compositionally biased region" description="Basic and acidic residues" evidence="4">
    <location>
        <begin position="1734"/>
        <end position="1745"/>
    </location>
</feature>
<dbReference type="RefSeq" id="XP_020429659.1">
    <property type="nucleotide sequence ID" value="XM_020582878.1"/>
</dbReference>
<feature type="compositionally biased region" description="Low complexity" evidence="4">
    <location>
        <begin position="1346"/>
        <end position="1359"/>
    </location>
</feature>